<name>K1WHC4_MARBU</name>
<dbReference type="OrthoDB" id="3563815at2759"/>
<dbReference type="HOGENOM" id="CLU_2109554_0_0_1"/>
<dbReference type="InParanoid" id="K1WHC4"/>
<dbReference type="KEGG" id="mbe:MBM_09636"/>
<protein>
    <submittedName>
        <fullName evidence="1">Uncharacterized protein</fullName>
    </submittedName>
</protein>
<accession>K1WHC4</accession>
<sequence length="115" mass="13216">MLEQDPRVLTSKTKTYIAFNTEGETVYCYLTEKLNSLVLILFVFKTLLKLTEQDRSAASIQERTAAINKAIKEVRKCYVAKQVKDALKKKNGPITEHILNLSISSRVLVWRENQK</sequence>
<dbReference type="EMBL" id="JH921461">
    <property type="protein sequence ID" value="EKD12201.1"/>
    <property type="molecule type" value="Genomic_DNA"/>
</dbReference>
<dbReference type="Proteomes" id="UP000006753">
    <property type="component" value="Unassembled WGS sequence"/>
</dbReference>
<organism evidence="1 2">
    <name type="scientific">Marssonina brunnea f. sp. multigermtubi (strain MB_m1)</name>
    <name type="common">Marssonina leaf spot fungus</name>
    <dbReference type="NCBI Taxonomy" id="1072389"/>
    <lineage>
        <taxon>Eukaryota</taxon>
        <taxon>Fungi</taxon>
        <taxon>Dikarya</taxon>
        <taxon>Ascomycota</taxon>
        <taxon>Pezizomycotina</taxon>
        <taxon>Leotiomycetes</taxon>
        <taxon>Helotiales</taxon>
        <taxon>Drepanopezizaceae</taxon>
        <taxon>Drepanopeziza</taxon>
    </lineage>
</organism>
<reference evidence="1 2" key="1">
    <citation type="journal article" date="2012" name="BMC Genomics">
        <title>Sequencing the genome of Marssonina brunnea reveals fungus-poplar co-evolution.</title>
        <authorList>
            <person name="Zhu S."/>
            <person name="Cao Y.-Z."/>
            <person name="Jiang C."/>
            <person name="Tan B.-Y."/>
            <person name="Wang Z."/>
            <person name="Feng S."/>
            <person name="Zhang L."/>
            <person name="Su X.-H."/>
            <person name="Brejova B."/>
            <person name="Vinar T."/>
            <person name="Xu M."/>
            <person name="Wang M.-X."/>
            <person name="Zhang S.-G."/>
            <person name="Huang M.-R."/>
            <person name="Wu R."/>
            <person name="Zhou Y."/>
        </authorList>
    </citation>
    <scope>NUCLEOTIDE SEQUENCE [LARGE SCALE GENOMIC DNA]</scope>
    <source>
        <strain evidence="1 2">MB_m1</strain>
    </source>
</reference>
<evidence type="ECO:0000313" key="1">
    <source>
        <dbReference type="EMBL" id="EKD12201.1"/>
    </source>
</evidence>
<dbReference type="AlphaFoldDB" id="K1WHC4"/>
<gene>
    <name evidence="1" type="ORF">MBM_09636</name>
</gene>
<keyword evidence="2" id="KW-1185">Reference proteome</keyword>
<proteinExistence type="predicted"/>
<evidence type="ECO:0000313" key="2">
    <source>
        <dbReference type="Proteomes" id="UP000006753"/>
    </source>
</evidence>